<dbReference type="PATRIC" id="fig|1423749.3.peg.1"/>
<dbReference type="InterPro" id="IPR036388">
    <property type="entry name" value="WH-like_DNA-bd_sf"/>
</dbReference>
<organism evidence="1 2">
    <name type="scientific">Limosilactobacillus gastricus DSM 16045</name>
    <dbReference type="NCBI Taxonomy" id="1423749"/>
    <lineage>
        <taxon>Bacteria</taxon>
        <taxon>Bacillati</taxon>
        <taxon>Bacillota</taxon>
        <taxon>Bacilli</taxon>
        <taxon>Lactobacillales</taxon>
        <taxon>Lactobacillaceae</taxon>
        <taxon>Limosilactobacillus</taxon>
    </lineage>
</organism>
<dbReference type="AlphaFoldDB" id="A0A0R1VE57"/>
<dbReference type="Gene3D" id="1.10.10.10">
    <property type="entry name" value="Winged helix-like DNA-binding domain superfamily/Winged helix DNA-binding domain"/>
    <property type="match status" value="1"/>
</dbReference>
<keyword evidence="2" id="KW-1185">Reference proteome</keyword>
<sequence length="63" mass="7285">MDIFEAIEGETPFLHSHNLRETVQTDDIDEFVKQADKALSIFREAENSYKSSLSKYTIADLLY</sequence>
<accession>A0A0R1VE57</accession>
<dbReference type="Proteomes" id="UP000051739">
    <property type="component" value="Unassembled WGS sequence"/>
</dbReference>
<gene>
    <name evidence="1" type="ORF">FC60_GL000001</name>
</gene>
<comment type="caution">
    <text evidence="1">The sequence shown here is derived from an EMBL/GenBank/DDBJ whole genome shotgun (WGS) entry which is preliminary data.</text>
</comment>
<proteinExistence type="predicted"/>
<evidence type="ECO:0000313" key="2">
    <source>
        <dbReference type="Proteomes" id="UP000051739"/>
    </source>
</evidence>
<evidence type="ECO:0000313" key="1">
    <source>
        <dbReference type="EMBL" id="KRM03631.1"/>
    </source>
</evidence>
<reference evidence="1 2" key="1">
    <citation type="journal article" date="2015" name="Genome Announc.">
        <title>Expanding the biotechnology potential of lactobacilli through comparative genomics of 213 strains and associated genera.</title>
        <authorList>
            <person name="Sun Z."/>
            <person name="Harris H.M."/>
            <person name="McCann A."/>
            <person name="Guo C."/>
            <person name="Argimon S."/>
            <person name="Zhang W."/>
            <person name="Yang X."/>
            <person name="Jeffery I.B."/>
            <person name="Cooney J.C."/>
            <person name="Kagawa T.F."/>
            <person name="Liu W."/>
            <person name="Song Y."/>
            <person name="Salvetti E."/>
            <person name="Wrobel A."/>
            <person name="Rasinkangas P."/>
            <person name="Parkhill J."/>
            <person name="Rea M.C."/>
            <person name="O'Sullivan O."/>
            <person name="Ritari J."/>
            <person name="Douillard F.P."/>
            <person name="Paul Ross R."/>
            <person name="Yang R."/>
            <person name="Briner A.E."/>
            <person name="Felis G.E."/>
            <person name="de Vos W.M."/>
            <person name="Barrangou R."/>
            <person name="Klaenhammer T.R."/>
            <person name="Caufield P.W."/>
            <person name="Cui Y."/>
            <person name="Zhang H."/>
            <person name="O'Toole P.W."/>
        </authorList>
    </citation>
    <scope>NUCLEOTIDE SEQUENCE [LARGE SCALE GENOMIC DNA]</scope>
    <source>
        <strain evidence="1 2">DSM 16045</strain>
    </source>
</reference>
<dbReference type="EMBL" id="AZFN01000001">
    <property type="protein sequence ID" value="KRM03631.1"/>
    <property type="molecule type" value="Genomic_DNA"/>
</dbReference>
<name>A0A0R1VE57_9LACO</name>
<protein>
    <submittedName>
        <fullName evidence="1">Uncharacterized protein</fullName>
    </submittedName>
</protein>